<dbReference type="Proteomes" id="UP000299102">
    <property type="component" value="Unassembled WGS sequence"/>
</dbReference>
<keyword evidence="2" id="KW-1185">Reference proteome</keyword>
<dbReference type="EMBL" id="BGZK01000504">
    <property type="protein sequence ID" value="GBP47544.1"/>
    <property type="molecule type" value="Genomic_DNA"/>
</dbReference>
<dbReference type="AlphaFoldDB" id="A0A4C1WBL5"/>
<organism evidence="1 2">
    <name type="scientific">Eumeta variegata</name>
    <name type="common">Bagworm moth</name>
    <name type="synonym">Eumeta japonica</name>
    <dbReference type="NCBI Taxonomy" id="151549"/>
    <lineage>
        <taxon>Eukaryota</taxon>
        <taxon>Metazoa</taxon>
        <taxon>Ecdysozoa</taxon>
        <taxon>Arthropoda</taxon>
        <taxon>Hexapoda</taxon>
        <taxon>Insecta</taxon>
        <taxon>Pterygota</taxon>
        <taxon>Neoptera</taxon>
        <taxon>Endopterygota</taxon>
        <taxon>Lepidoptera</taxon>
        <taxon>Glossata</taxon>
        <taxon>Ditrysia</taxon>
        <taxon>Tineoidea</taxon>
        <taxon>Psychidae</taxon>
        <taxon>Oiketicinae</taxon>
        <taxon>Eumeta</taxon>
    </lineage>
</organism>
<reference evidence="1 2" key="1">
    <citation type="journal article" date="2019" name="Commun. Biol.">
        <title>The bagworm genome reveals a unique fibroin gene that provides high tensile strength.</title>
        <authorList>
            <person name="Kono N."/>
            <person name="Nakamura H."/>
            <person name="Ohtoshi R."/>
            <person name="Tomita M."/>
            <person name="Numata K."/>
            <person name="Arakawa K."/>
        </authorList>
    </citation>
    <scope>NUCLEOTIDE SEQUENCE [LARGE SCALE GENOMIC DNA]</scope>
</reference>
<proteinExistence type="predicted"/>
<comment type="caution">
    <text evidence="1">The sequence shown here is derived from an EMBL/GenBank/DDBJ whole genome shotgun (WGS) entry which is preliminary data.</text>
</comment>
<evidence type="ECO:0000313" key="1">
    <source>
        <dbReference type="EMBL" id="GBP47544.1"/>
    </source>
</evidence>
<dbReference type="OrthoDB" id="8123886at2759"/>
<sequence>MLGLRETERDAITRDYIFGVTPTKTKVTRLTSPLPPALRRVARCHLYLYRTRIGRPSYAENAQKRIFNSRKHSVVLRGIPWEIPIEEVKEDLRSQNLRVQSVRRIRNRPCEILDLVLNGLRHSRGQRQADESHLLQNQKRVFPLRNKGGAVMQTRLTWAVSQLPILRTLVETLL</sequence>
<accession>A0A4C1WBL5</accession>
<name>A0A4C1WBL5_EUMVA</name>
<protein>
    <submittedName>
        <fullName evidence="1">Uncharacterized protein</fullName>
    </submittedName>
</protein>
<gene>
    <name evidence="1" type="ORF">EVAR_40100_1</name>
</gene>
<evidence type="ECO:0000313" key="2">
    <source>
        <dbReference type="Proteomes" id="UP000299102"/>
    </source>
</evidence>